<accession>A0A1R4B735</accession>
<dbReference type="EMBL" id="FUFT01000005">
    <property type="protein sequence ID" value="SJL84729.1"/>
    <property type="molecule type" value="Genomic_DNA"/>
</dbReference>
<evidence type="ECO:0000313" key="1">
    <source>
        <dbReference type="EMBL" id="SJL84729.1"/>
    </source>
</evidence>
<name>A0A1R4B735_9VIBR</name>
<organism evidence="1 2">
    <name type="scientific">Vibrio palustris</name>
    <dbReference type="NCBI Taxonomy" id="1918946"/>
    <lineage>
        <taxon>Bacteria</taxon>
        <taxon>Pseudomonadati</taxon>
        <taxon>Pseudomonadota</taxon>
        <taxon>Gammaproteobacteria</taxon>
        <taxon>Vibrionales</taxon>
        <taxon>Vibrionaceae</taxon>
        <taxon>Vibrio</taxon>
    </lineage>
</organism>
<reference evidence="1 2" key="1">
    <citation type="submission" date="2017-02" db="EMBL/GenBank/DDBJ databases">
        <authorList>
            <person name="Peterson S.W."/>
        </authorList>
    </citation>
    <scope>NUCLEOTIDE SEQUENCE [LARGE SCALE GENOMIC DNA]</scope>
    <source>
        <strain evidence="1 2">CECT 9027</strain>
    </source>
</reference>
<protein>
    <recommendedName>
        <fullName evidence="3">DUF2971 domain-containing protein</fullName>
    </recommendedName>
</protein>
<dbReference type="Pfam" id="PF11185">
    <property type="entry name" value="DUF2971"/>
    <property type="match status" value="1"/>
</dbReference>
<evidence type="ECO:0000313" key="2">
    <source>
        <dbReference type="Proteomes" id="UP000189475"/>
    </source>
</evidence>
<sequence length="275" mass="32640">MCKRACALLKCYINGVQNLESLYKYCPVYNFENLENEYAIQNVLNNQVTFSKRTNFNDLFDSKIDFIIPTKSELRAVHVQLKGAEKHEFKQLFFGEAGQRNFEAFRRNVNQKFDEYLFFCLTDKPDNNLMWSHYANSHKGFCLEWNVKDINAEKVIYQDSIARFELLDVFKMQFGLLDNGEVGRKIWEALKIKLTEWEYESEYRVQFGSDMKPLINKQEPNYTLVSYKPEWITAIIFGCRMDKRAIAYLDEKLPAFIERRYAVERKSSIEIVVKH</sequence>
<dbReference type="AlphaFoldDB" id="A0A1R4B735"/>
<dbReference type="STRING" id="1918946.VPAL9027_02726"/>
<proteinExistence type="predicted"/>
<evidence type="ECO:0008006" key="3">
    <source>
        <dbReference type="Google" id="ProtNLM"/>
    </source>
</evidence>
<keyword evidence="2" id="KW-1185">Reference proteome</keyword>
<gene>
    <name evidence="1" type="ORF">VPAL9027_02726</name>
</gene>
<dbReference type="InterPro" id="IPR021352">
    <property type="entry name" value="DUF2971"/>
</dbReference>
<dbReference type="Proteomes" id="UP000189475">
    <property type="component" value="Unassembled WGS sequence"/>
</dbReference>